<protein>
    <submittedName>
        <fullName evidence="8">MFS transporter</fullName>
    </submittedName>
</protein>
<comment type="caution">
    <text evidence="8">The sequence shown here is derived from an EMBL/GenBank/DDBJ whole genome shotgun (WGS) entry which is preliminary data.</text>
</comment>
<evidence type="ECO:0000313" key="9">
    <source>
        <dbReference type="Proteomes" id="UP000525027"/>
    </source>
</evidence>
<accession>A0A7V6ZF49</accession>
<keyword evidence="4 6" id="KW-1133">Transmembrane helix</keyword>
<dbReference type="PROSITE" id="PS50850">
    <property type="entry name" value="MFS"/>
    <property type="match status" value="1"/>
</dbReference>
<evidence type="ECO:0000259" key="7">
    <source>
        <dbReference type="PROSITE" id="PS50850"/>
    </source>
</evidence>
<dbReference type="PANTHER" id="PTHR43124">
    <property type="entry name" value="PURINE EFFLUX PUMP PBUE"/>
    <property type="match status" value="1"/>
</dbReference>
<evidence type="ECO:0000256" key="5">
    <source>
        <dbReference type="ARBA" id="ARBA00023136"/>
    </source>
</evidence>
<keyword evidence="2" id="KW-1003">Cell membrane</keyword>
<dbReference type="InterPro" id="IPR020846">
    <property type="entry name" value="MFS_dom"/>
</dbReference>
<dbReference type="SUPFAM" id="SSF103473">
    <property type="entry name" value="MFS general substrate transporter"/>
    <property type="match status" value="1"/>
</dbReference>
<feature type="transmembrane region" description="Helical" evidence="6">
    <location>
        <begin position="147"/>
        <end position="168"/>
    </location>
</feature>
<dbReference type="GO" id="GO:0005886">
    <property type="term" value="C:plasma membrane"/>
    <property type="evidence" value="ECO:0007669"/>
    <property type="project" value="UniProtKB-SubCell"/>
</dbReference>
<proteinExistence type="predicted"/>
<dbReference type="GO" id="GO:0022857">
    <property type="term" value="F:transmembrane transporter activity"/>
    <property type="evidence" value="ECO:0007669"/>
    <property type="project" value="InterPro"/>
</dbReference>
<feature type="transmembrane region" description="Helical" evidence="6">
    <location>
        <begin position="21"/>
        <end position="45"/>
    </location>
</feature>
<dbReference type="InterPro" id="IPR005829">
    <property type="entry name" value="Sugar_transporter_CS"/>
</dbReference>
<feature type="transmembrane region" description="Helical" evidence="6">
    <location>
        <begin position="275"/>
        <end position="293"/>
    </location>
</feature>
<dbReference type="Gene3D" id="1.20.1250.20">
    <property type="entry name" value="MFS general substrate transporter like domains"/>
    <property type="match status" value="2"/>
</dbReference>
<feature type="transmembrane region" description="Helical" evidence="6">
    <location>
        <begin position="239"/>
        <end position="255"/>
    </location>
</feature>
<dbReference type="AlphaFoldDB" id="A0A7V6ZF49"/>
<keyword evidence="3 6" id="KW-0812">Transmembrane</keyword>
<feature type="transmembrane region" description="Helical" evidence="6">
    <location>
        <begin position="392"/>
        <end position="414"/>
    </location>
</feature>
<keyword evidence="5 6" id="KW-0472">Membrane</keyword>
<organism evidence="8 9">
    <name type="scientific">Acetomicrobium hydrogeniformans</name>
    <dbReference type="NCBI Taxonomy" id="649746"/>
    <lineage>
        <taxon>Bacteria</taxon>
        <taxon>Thermotogati</taxon>
        <taxon>Synergistota</taxon>
        <taxon>Synergistia</taxon>
        <taxon>Synergistales</taxon>
        <taxon>Acetomicrobiaceae</taxon>
        <taxon>Acetomicrobium</taxon>
    </lineage>
</organism>
<dbReference type="Proteomes" id="UP000525027">
    <property type="component" value="Unassembled WGS sequence"/>
</dbReference>
<comment type="subcellular location">
    <subcellularLocation>
        <location evidence="1">Cell membrane</location>
        <topology evidence="1">Multi-pass membrane protein</topology>
    </subcellularLocation>
</comment>
<feature type="transmembrane region" description="Helical" evidence="6">
    <location>
        <begin position="88"/>
        <end position="107"/>
    </location>
</feature>
<evidence type="ECO:0000256" key="6">
    <source>
        <dbReference type="SAM" id="Phobius"/>
    </source>
</evidence>
<evidence type="ECO:0000256" key="1">
    <source>
        <dbReference type="ARBA" id="ARBA00004651"/>
    </source>
</evidence>
<dbReference type="InterPro" id="IPR036259">
    <property type="entry name" value="MFS_trans_sf"/>
</dbReference>
<feature type="transmembrane region" description="Helical" evidence="6">
    <location>
        <begin position="51"/>
        <end position="72"/>
    </location>
</feature>
<dbReference type="PANTHER" id="PTHR43124:SF3">
    <property type="entry name" value="CHLORAMPHENICOL EFFLUX PUMP RV0191"/>
    <property type="match status" value="1"/>
</dbReference>
<feature type="transmembrane region" description="Helical" evidence="6">
    <location>
        <begin position="174"/>
        <end position="194"/>
    </location>
</feature>
<dbReference type="EMBL" id="DURU01000114">
    <property type="protein sequence ID" value="HHZ04683.1"/>
    <property type="molecule type" value="Genomic_DNA"/>
</dbReference>
<feature type="domain" description="Major facilitator superfamily (MFS) profile" evidence="7">
    <location>
        <begin position="22"/>
        <end position="419"/>
    </location>
</feature>
<name>A0A7V6ZF49_9BACT</name>
<dbReference type="PROSITE" id="PS00216">
    <property type="entry name" value="SUGAR_TRANSPORT_1"/>
    <property type="match status" value="1"/>
</dbReference>
<sequence>MIVFKRIDRFYGGVMLRKRKEVLIVLCTIAIIMMIGIGIVSPILPHYARSFGVNIAMVGLLITGFGVARILVDIPAGRLVEVLGRRPMLIAGPALLGGASFFCALAKTYPQLLFFRFLQGLGSGLYTTAAMVMLADISNVRTRGPMMSFYQGAILIGAGLGPTLGGYIADIWGIRAPFLVYAFMAAFATAWAYFKLPETKSPKTVREICDDISIDESGDDKPRVTFMGSILKLFKKKEFLLGSLVTFGIFFTRTGTQNQLIPLLGADRLDLSASLIGTVLTVVTIFQFLALLVAGRLSARLPRKILITPGSVALGIGLALVAFSRSYWSLIVSAMVMGAGIGLAGPVISAYVADTLSREEYGIGMGLYRAISDIGFVVGPVMLGWLADRGGFSTPILLNASFVICIACVFHIFARETAK</sequence>
<dbReference type="CDD" id="cd17325">
    <property type="entry name" value="MFS_MdtG_SLC18_like"/>
    <property type="match status" value="1"/>
</dbReference>
<evidence type="ECO:0000256" key="2">
    <source>
        <dbReference type="ARBA" id="ARBA00022475"/>
    </source>
</evidence>
<evidence type="ECO:0000256" key="3">
    <source>
        <dbReference type="ARBA" id="ARBA00022692"/>
    </source>
</evidence>
<dbReference type="InterPro" id="IPR050189">
    <property type="entry name" value="MFS_Efflux_Transporters"/>
</dbReference>
<feature type="transmembrane region" description="Helical" evidence="6">
    <location>
        <begin position="305"/>
        <end position="324"/>
    </location>
</feature>
<evidence type="ECO:0000313" key="8">
    <source>
        <dbReference type="EMBL" id="HHZ04683.1"/>
    </source>
</evidence>
<feature type="transmembrane region" description="Helical" evidence="6">
    <location>
        <begin position="330"/>
        <end position="353"/>
    </location>
</feature>
<evidence type="ECO:0000256" key="4">
    <source>
        <dbReference type="ARBA" id="ARBA00022989"/>
    </source>
</evidence>
<dbReference type="PRINTS" id="PR01036">
    <property type="entry name" value="TCRTETB"/>
</dbReference>
<reference evidence="8 9" key="1">
    <citation type="journal article" date="2020" name="Biotechnol. Biofuels">
        <title>New insights from the biogas microbiome by comprehensive genome-resolved metagenomics of nearly 1600 species originating from multiple anaerobic digesters.</title>
        <authorList>
            <person name="Campanaro S."/>
            <person name="Treu L."/>
            <person name="Rodriguez-R L.M."/>
            <person name="Kovalovszki A."/>
            <person name="Ziels R.M."/>
            <person name="Maus I."/>
            <person name="Zhu X."/>
            <person name="Kougias P.G."/>
            <person name="Basile A."/>
            <person name="Luo G."/>
            <person name="Schluter A."/>
            <person name="Konstantinidis K.T."/>
            <person name="Angelidaki I."/>
        </authorList>
    </citation>
    <scope>NUCLEOTIDE SEQUENCE [LARGE SCALE GENOMIC DNA]</scope>
    <source>
        <strain evidence="8">AS25fmACSIPFO_94</strain>
    </source>
</reference>
<dbReference type="Pfam" id="PF07690">
    <property type="entry name" value="MFS_1"/>
    <property type="match status" value="1"/>
</dbReference>
<gene>
    <name evidence="8" type="ORF">GX397_06465</name>
</gene>
<feature type="transmembrane region" description="Helical" evidence="6">
    <location>
        <begin position="113"/>
        <end position="135"/>
    </location>
</feature>
<feature type="transmembrane region" description="Helical" evidence="6">
    <location>
        <begin position="365"/>
        <end position="386"/>
    </location>
</feature>
<dbReference type="InterPro" id="IPR011701">
    <property type="entry name" value="MFS"/>
</dbReference>